<keyword evidence="6" id="KW-0456">Lyase</keyword>
<sequence>MLLTHPLTIQEVNNSLSENFIRIFGNVVEHCPAAAIGILKKRPFSDVNHIIKAVIDFLDSLKISEKEKILQLYPDLLNKLTYLSSLQLEMEITGKDHLSVEEKRKLRELNSRYKNKFGFPFIVGSKEECIFTIVSEIVSRLQNDKDRELRIAMEEVKNIVKLRIHEIVR</sequence>
<dbReference type="Pfam" id="PF09349">
    <property type="entry name" value="OHCU_decarbox"/>
    <property type="match status" value="1"/>
</dbReference>
<evidence type="ECO:0000256" key="3">
    <source>
        <dbReference type="ARBA" id="ARBA00012257"/>
    </source>
</evidence>
<dbReference type="InterPro" id="IPR018020">
    <property type="entry name" value="OHCU_decarboxylase"/>
</dbReference>
<name>A0AAV8WZT0_9CUCU</name>
<dbReference type="InterPro" id="IPR036778">
    <property type="entry name" value="OHCU_decarboxylase_sf"/>
</dbReference>
<evidence type="ECO:0000256" key="6">
    <source>
        <dbReference type="ARBA" id="ARBA00023239"/>
    </source>
</evidence>
<evidence type="ECO:0000313" key="9">
    <source>
        <dbReference type="Proteomes" id="UP001162156"/>
    </source>
</evidence>
<keyword evidence="9" id="KW-1185">Reference proteome</keyword>
<feature type="domain" description="Oxo-4-hydroxy-4-carboxy-5-ureidoimidazoline decarboxylase" evidence="7">
    <location>
        <begin position="17"/>
        <end position="164"/>
    </location>
</feature>
<comment type="pathway">
    <text evidence="2">Purine metabolism; urate degradation; (S)-allantoin from urate: step 3/3.</text>
</comment>
<dbReference type="EC" id="4.1.1.97" evidence="3"/>
<evidence type="ECO:0000256" key="5">
    <source>
        <dbReference type="ARBA" id="ARBA00022793"/>
    </source>
</evidence>
<gene>
    <name evidence="8" type="ORF">NQ314_015116</name>
</gene>
<dbReference type="EMBL" id="JANEYF010004207">
    <property type="protein sequence ID" value="KAJ8931918.1"/>
    <property type="molecule type" value="Genomic_DNA"/>
</dbReference>
<accession>A0AAV8WZT0</accession>
<dbReference type="AlphaFoldDB" id="A0AAV8WZT0"/>
<evidence type="ECO:0000256" key="1">
    <source>
        <dbReference type="ARBA" id="ARBA00001163"/>
    </source>
</evidence>
<dbReference type="GO" id="GO:0006144">
    <property type="term" value="P:purine nucleobase metabolic process"/>
    <property type="evidence" value="ECO:0007669"/>
    <property type="project" value="UniProtKB-KW"/>
</dbReference>
<evidence type="ECO:0000313" key="8">
    <source>
        <dbReference type="EMBL" id="KAJ8931918.1"/>
    </source>
</evidence>
<dbReference type="PANTHER" id="PTHR43466:SF1">
    <property type="entry name" value="2-OXO-4-HYDROXY-4-CARBOXY-5-UREIDOIMIDAZOLINE DECARBOXYLASE-RELATED"/>
    <property type="match status" value="1"/>
</dbReference>
<dbReference type="GO" id="GO:0019628">
    <property type="term" value="P:urate catabolic process"/>
    <property type="evidence" value="ECO:0007669"/>
    <property type="project" value="TreeGrafter"/>
</dbReference>
<organism evidence="8 9">
    <name type="scientific">Rhamnusium bicolor</name>
    <dbReference type="NCBI Taxonomy" id="1586634"/>
    <lineage>
        <taxon>Eukaryota</taxon>
        <taxon>Metazoa</taxon>
        <taxon>Ecdysozoa</taxon>
        <taxon>Arthropoda</taxon>
        <taxon>Hexapoda</taxon>
        <taxon>Insecta</taxon>
        <taxon>Pterygota</taxon>
        <taxon>Neoptera</taxon>
        <taxon>Endopterygota</taxon>
        <taxon>Coleoptera</taxon>
        <taxon>Polyphaga</taxon>
        <taxon>Cucujiformia</taxon>
        <taxon>Chrysomeloidea</taxon>
        <taxon>Cerambycidae</taxon>
        <taxon>Lepturinae</taxon>
        <taxon>Rhagiini</taxon>
        <taxon>Rhamnusium</taxon>
    </lineage>
</organism>
<reference evidence="8" key="1">
    <citation type="journal article" date="2023" name="Insect Mol. Biol.">
        <title>Genome sequencing provides insights into the evolution of gene families encoding plant cell wall-degrading enzymes in longhorned beetles.</title>
        <authorList>
            <person name="Shin N.R."/>
            <person name="Okamura Y."/>
            <person name="Kirsch R."/>
            <person name="Pauchet Y."/>
        </authorList>
    </citation>
    <scope>NUCLEOTIDE SEQUENCE</scope>
    <source>
        <strain evidence="8">RBIC_L_NR</strain>
    </source>
</reference>
<dbReference type="GO" id="GO:0051997">
    <property type="term" value="F:2-oxo-4-hydroxy-4-carboxy-5-ureidoimidazoline decarboxylase activity"/>
    <property type="evidence" value="ECO:0007669"/>
    <property type="project" value="UniProtKB-EC"/>
</dbReference>
<evidence type="ECO:0000256" key="4">
    <source>
        <dbReference type="ARBA" id="ARBA00022631"/>
    </source>
</evidence>
<proteinExistence type="predicted"/>
<protein>
    <recommendedName>
        <fullName evidence="3">2-oxo-4-hydroxy-4-carboxy-5-ureidoimidazoline decarboxylase</fullName>
        <ecNumber evidence="3">4.1.1.97</ecNumber>
    </recommendedName>
</protein>
<comment type="catalytic activity">
    <reaction evidence="1">
        <text>5-hydroxy-2-oxo-4-ureido-2,5-dihydro-1H-imidazole-5-carboxylate + H(+) = (S)-allantoin + CO2</text>
        <dbReference type="Rhea" id="RHEA:26301"/>
        <dbReference type="ChEBI" id="CHEBI:15378"/>
        <dbReference type="ChEBI" id="CHEBI:15678"/>
        <dbReference type="ChEBI" id="CHEBI:16526"/>
        <dbReference type="ChEBI" id="CHEBI:58639"/>
        <dbReference type="EC" id="4.1.1.97"/>
    </reaction>
</comment>
<dbReference type="Gene3D" id="1.10.3330.10">
    <property type="entry name" value="Oxo-4-hydroxy-4-carboxy-5-ureidoimidazoline decarboxylase"/>
    <property type="match status" value="1"/>
</dbReference>
<keyword evidence="5" id="KW-0210">Decarboxylase</keyword>
<evidence type="ECO:0000259" key="7">
    <source>
        <dbReference type="Pfam" id="PF09349"/>
    </source>
</evidence>
<dbReference type="SUPFAM" id="SSF158694">
    <property type="entry name" value="UraD-Like"/>
    <property type="match status" value="1"/>
</dbReference>
<comment type="caution">
    <text evidence="8">The sequence shown here is derived from an EMBL/GenBank/DDBJ whole genome shotgun (WGS) entry which is preliminary data.</text>
</comment>
<keyword evidence="4" id="KW-0659">Purine metabolism</keyword>
<dbReference type="PANTHER" id="PTHR43466">
    <property type="entry name" value="2-OXO-4-HYDROXY-4-CARBOXY-5-UREIDOIMIDAZOLINE DECARBOXYLASE-RELATED"/>
    <property type="match status" value="1"/>
</dbReference>
<dbReference type="GO" id="GO:0005777">
    <property type="term" value="C:peroxisome"/>
    <property type="evidence" value="ECO:0007669"/>
    <property type="project" value="TreeGrafter"/>
</dbReference>
<evidence type="ECO:0000256" key="2">
    <source>
        <dbReference type="ARBA" id="ARBA00004754"/>
    </source>
</evidence>
<dbReference type="Proteomes" id="UP001162156">
    <property type="component" value="Unassembled WGS sequence"/>
</dbReference>